<sequence>MSTVSASEQENKVRYGYDYGNGYYGGYGNGYGDGYNNGYGYGNGYGNDYTKPKPSGDCVMYEVKRGDYCYKIASENNIPYDQFLAQNPGIDCTRLHVGQSVCLFPYTLPGWAFGGNKDAEVSCKLYVVKEGDLCSQIAIDHDMSMQKLILINKGLPSWNGCKNLYAGQHICVE</sequence>
<evidence type="ECO:0000313" key="4">
    <source>
        <dbReference type="Proteomes" id="UP001145021"/>
    </source>
</evidence>
<dbReference type="Pfam" id="PF01476">
    <property type="entry name" value="LysM"/>
    <property type="match status" value="2"/>
</dbReference>
<dbReference type="InterPro" id="IPR036779">
    <property type="entry name" value="LysM_dom_sf"/>
</dbReference>
<dbReference type="SUPFAM" id="SSF54106">
    <property type="entry name" value="LysM domain"/>
    <property type="match status" value="2"/>
</dbReference>
<feature type="domain" description="LysM" evidence="2">
    <location>
        <begin position="59"/>
        <end position="103"/>
    </location>
</feature>
<dbReference type="AlphaFoldDB" id="A0A9W7XMX1"/>
<protein>
    <recommendedName>
        <fullName evidence="2">LysM domain-containing protein</fullName>
    </recommendedName>
</protein>
<accession>A0A9W7XMX1</accession>
<dbReference type="PROSITE" id="PS51782">
    <property type="entry name" value="LYSM"/>
    <property type="match status" value="2"/>
</dbReference>
<evidence type="ECO:0000313" key="3">
    <source>
        <dbReference type="EMBL" id="KAJ1646128.1"/>
    </source>
</evidence>
<organism evidence="3 4">
    <name type="scientific">Coemansia asiatica</name>
    <dbReference type="NCBI Taxonomy" id="1052880"/>
    <lineage>
        <taxon>Eukaryota</taxon>
        <taxon>Fungi</taxon>
        <taxon>Fungi incertae sedis</taxon>
        <taxon>Zoopagomycota</taxon>
        <taxon>Kickxellomycotina</taxon>
        <taxon>Kickxellomycetes</taxon>
        <taxon>Kickxellales</taxon>
        <taxon>Kickxellaceae</taxon>
        <taxon>Coemansia</taxon>
    </lineage>
</organism>
<proteinExistence type="predicted"/>
<keyword evidence="4" id="KW-1185">Reference proteome</keyword>
<feature type="domain" description="LysM" evidence="2">
    <location>
        <begin position="124"/>
        <end position="172"/>
    </location>
</feature>
<dbReference type="Gene3D" id="3.10.350.10">
    <property type="entry name" value="LysM domain"/>
    <property type="match status" value="2"/>
</dbReference>
<dbReference type="CDD" id="cd00118">
    <property type="entry name" value="LysM"/>
    <property type="match status" value="2"/>
</dbReference>
<dbReference type="InterPro" id="IPR053214">
    <property type="entry name" value="LysM12-like"/>
</dbReference>
<evidence type="ECO:0000256" key="1">
    <source>
        <dbReference type="ARBA" id="ARBA00022669"/>
    </source>
</evidence>
<evidence type="ECO:0000259" key="2">
    <source>
        <dbReference type="PROSITE" id="PS51782"/>
    </source>
</evidence>
<dbReference type="PANTHER" id="PTHR47700:SF2">
    <property type="entry name" value="CHITINASE"/>
    <property type="match status" value="1"/>
</dbReference>
<comment type="caution">
    <text evidence="3">The sequence shown here is derived from an EMBL/GenBank/DDBJ whole genome shotgun (WGS) entry which is preliminary data.</text>
</comment>
<dbReference type="Proteomes" id="UP001145021">
    <property type="component" value="Unassembled WGS sequence"/>
</dbReference>
<gene>
    <name evidence="3" type="ORF">LPJ64_002366</name>
</gene>
<dbReference type="EMBL" id="JANBOH010000074">
    <property type="protein sequence ID" value="KAJ1646128.1"/>
    <property type="molecule type" value="Genomic_DNA"/>
</dbReference>
<name>A0A9W7XMX1_9FUNG</name>
<reference evidence="3" key="1">
    <citation type="submission" date="2022-07" db="EMBL/GenBank/DDBJ databases">
        <title>Phylogenomic reconstructions and comparative analyses of Kickxellomycotina fungi.</title>
        <authorList>
            <person name="Reynolds N.K."/>
            <person name="Stajich J.E."/>
            <person name="Barry K."/>
            <person name="Grigoriev I.V."/>
            <person name="Crous P."/>
            <person name="Smith M.E."/>
        </authorList>
    </citation>
    <scope>NUCLEOTIDE SEQUENCE</scope>
    <source>
        <strain evidence="3">NBRC 105413</strain>
    </source>
</reference>
<dbReference type="SMART" id="SM00257">
    <property type="entry name" value="LysM"/>
    <property type="match status" value="2"/>
</dbReference>
<dbReference type="InterPro" id="IPR018392">
    <property type="entry name" value="LysM"/>
</dbReference>
<dbReference type="PANTHER" id="PTHR47700">
    <property type="entry name" value="V CHITINASE, PUTATIVE (AFU_ORTHOLOGUE AFUA_6G13720)-RELATED"/>
    <property type="match status" value="1"/>
</dbReference>
<keyword evidence="1" id="KW-0147">Chitin-binding</keyword>